<evidence type="ECO:0000313" key="4">
    <source>
        <dbReference type="EMBL" id="MCC2129275.1"/>
    </source>
</evidence>
<dbReference type="PANTHER" id="PTHR30535">
    <property type="entry name" value="VITAMIN B12-BINDING PROTEIN"/>
    <property type="match status" value="1"/>
</dbReference>
<gene>
    <name evidence="4" type="ORF">LKD37_07055</name>
</gene>
<evidence type="ECO:0000313" key="5">
    <source>
        <dbReference type="Proteomes" id="UP001199319"/>
    </source>
</evidence>
<accession>A0AAE3DE92</accession>
<reference evidence="4" key="1">
    <citation type="submission" date="2021-10" db="EMBL/GenBank/DDBJ databases">
        <title>Anaerobic single-cell dispensing facilitates the cultivation of human gut bacteria.</title>
        <authorList>
            <person name="Afrizal A."/>
        </authorList>
    </citation>
    <scope>NUCLEOTIDE SEQUENCE</scope>
    <source>
        <strain evidence="4">CLA-AA-H272</strain>
    </source>
</reference>
<evidence type="ECO:0000259" key="3">
    <source>
        <dbReference type="PROSITE" id="PS50983"/>
    </source>
</evidence>
<dbReference type="Proteomes" id="UP001199319">
    <property type="component" value="Unassembled WGS sequence"/>
</dbReference>
<dbReference type="InterPro" id="IPR002491">
    <property type="entry name" value="ABC_transptr_periplasmic_BD"/>
</dbReference>
<dbReference type="InterPro" id="IPR050902">
    <property type="entry name" value="ABC_Transporter_SBP"/>
</dbReference>
<dbReference type="AlphaFoldDB" id="A0AAE3DE92"/>
<feature type="signal peptide" evidence="2">
    <location>
        <begin position="1"/>
        <end position="25"/>
    </location>
</feature>
<comment type="similarity">
    <text evidence="1">Belongs to the bacterial solute-binding protein 8 family.</text>
</comment>
<proteinExistence type="inferred from homology"/>
<protein>
    <submittedName>
        <fullName evidence="4">ABC transporter substrate-binding protein</fullName>
    </submittedName>
</protein>
<dbReference type="Gene3D" id="3.40.50.1980">
    <property type="entry name" value="Nitrogenase molybdenum iron protein domain"/>
    <property type="match status" value="2"/>
</dbReference>
<keyword evidence="2" id="KW-0732">Signal</keyword>
<organism evidence="4 5">
    <name type="scientific">Brotocaccenecus cirricatena</name>
    <dbReference type="NCBI Taxonomy" id="3064195"/>
    <lineage>
        <taxon>Bacteria</taxon>
        <taxon>Bacillati</taxon>
        <taxon>Bacillota</taxon>
        <taxon>Clostridia</taxon>
        <taxon>Eubacteriales</taxon>
        <taxon>Oscillospiraceae</taxon>
        <taxon>Brotocaccenecus</taxon>
    </lineage>
</organism>
<comment type="caution">
    <text evidence="4">The sequence shown here is derived from an EMBL/GenBank/DDBJ whole genome shotgun (WGS) entry which is preliminary data.</text>
</comment>
<evidence type="ECO:0000256" key="2">
    <source>
        <dbReference type="SAM" id="SignalP"/>
    </source>
</evidence>
<evidence type="ECO:0000256" key="1">
    <source>
        <dbReference type="ARBA" id="ARBA00008814"/>
    </source>
</evidence>
<dbReference type="PANTHER" id="PTHR30535:SF34">
    <property type="entry name" value="MOLYBDATE-BINDING PROTEIN MOLA"/>
    <property type="match status" value="1"/>
</dbReference>
<dbReference type="PROSITE" id="PS51257">
    <property type="entry name" value="PROKAR_LIPOPROTEIN"/>
    <property type="match status" value="1"/>
</dbReference>
<dbReference type="PROSITE" id="PS50983">
    <property type="entry name" value="FE_B12_PBP"/>
    <property type="match status" value="1"/>
</dbReference>
<dbReference type="RefSeq" id="WP_302928555.1">
    <property type="nucleotide sequence ID" value="NZ_JAJEPW010000016.1"/>
</dbReference>
<keyword evidence="5" id="KW-1185">Reference proteome</keyword>
<sequence>MKRLTAAVLALLLMLSLCGCGTADAPAKTDGQTVSVSWDELVFDRTMPLRYAQQFTVEYAGESYKRITINNDRVYLLVAEGAAVPEGVPAGVTVLHQPLDQIYLVAAAAMDYFDKLDAVGCITLSGKKQSDWYIQRAKDAMDSGALVYAGKYSEPDYELILSQGCDLAVENTMIYHSPAVLEQLERLGIPVLVETSSYETQPMGRMEWIKLYAALLDKEDEAEALFNEKMDSVADVLEQQPTGKTVAFFYITSSGAVNVRKSTDYVAKCVAIAGGDYVSFDESAEDNAQSTVNIQMESFYHGAVDADVLIYNSIIDGELHTLDELVALDPLMADFKAVKSGNVWCLTKNFYQESLELSDLILDVNHALNDAPDTAFHFLTRMK</sequence>
<feature type="chain" id="PRO_5041924354" evidence="2">
    <location>
        <begin position="26"/>
        <end position="383"/>
    </location>
</feature>
<dbReference type="Pfam" id="PF01497">
    <property type="entry name" value="Peripla_BP_2"/>
    <property type="match status" value="1"/>
</dbReference>
<feature type="domain" description="Fe/B12 periplasmic-binding" evidence="3">
    <location>
        <begin position="101"/>
        <end position="379"/>
    </location>
</feature>
<dbReference type="SUPFAM" id="SSF53807">
    <property type="entry name" value="Helical backbone' metal receptor"/>
    <property type="match status" value="1"/>
</dbReference>
<name>A0AAE3DE92_9FIRM</name>
<dbReference type="EMBL" id="JAJEPW010000016">
    <property type="protein sequence ID" value="MCC2129275.1"/>
    <property type="molecule type" value="Genomic_DNA"/>
</dbReference>